<proteinExistence type="predicted"/>
<gene>
    <name evidence="3" type="ORF">GcM1_141007</name>
</gene>
<protein>
    <recommendedName>
        <fullName evidence="2">Integrase catalytic domain-containing protein</fullName>
    </recommendedName>
</protein>
<evidence type="ECO:0000313" key="4">
    <source>
        <dbReference type="Proteomes" id="UP000285326"/>
    </source>
</evidence>
<evidence type="ECO:0000313" key="3">
    <source>
        <dbReference type="EMBL" id="RKF84193.1"/>
    </source>
</evidence>
<keyword evidence="1" id="KW-0694">RNA-binding</keyword>
<reference evidence="3 4" key="1">
    <citation type="journal article" date="2018" name="BMC Genomics">
        <title>Comparative genome analyses reveal sequence features reflecting distinct modes of host-adaptation between dicot and monocot powdery mildew.</title>
        <authorList>
            <person name="Wu Y."/>
            <person name="Ma X."/>
            <person name="Pan Z."/>
            <person name="Kale S.D."/>
            <person name="Song Y."/>
            <person name="King H."/>
            <person name="Zhang Q."/>
            <person name="Presley C."/>
            <person name="Deng X."/>
            <person name="Wei C.I."/>
            <person name="Xiao S."/>
        </authorList>
    </citation>
    <scope>NUCLEOTIDE SEQUENCE [LARGE SCALE GENOMIC DNA]</scope>
    <source>
        <strain evidence="3">UMSG1</strain>
    </source>
</reference>
<dbReference type="InterPro" id="IPR050951">
    <property type="entry name" value="Retrovirus_Pol_polyprotein"/>
</dbReference>
<dbReference type="Gene3D" id="3.30.420.10">
    <property type="entry name" value="Ribonuclease H-like superfamily/Ribonuclease H"/>
    <property type="match status" value="1"/>
</dbReference>
<accession>A0A420JBK8</accession>
<dbReference type="InterPro" id="IPR012337">
    <property type="entry name" value="RNaseH-like_sf"/>
</dbReference>
<dbReference type="InterPro" id="IPR001584">
    <property type="entry name" value="Integrase_cat-core"/>
</dbReference>
<comment type="caution">
    <text evidence="3">The sequence shown here is derived from an EMBL/GenBank/DDBJ whole genome shotgun (WGS) entry which is preliminary data.</text>
</comment>
<name>A0A420JBK8_9PEZI</name>
<dbReference type="PANTHER" id="PTHR37984">
    <property type="entry name" value="PROTEIN CBG26694"/>
    <property type="match status" value="1"/>
</dbReference>
<dbReference type="AlphaFoldDB" id="A0A420JBK8"/>
<dbReference type="SUPFAM" id="SSF53098">
    <property type="entry name" value="Ribonuclease H-like"/>
    <property type="match status" value="1"/>
</dbReference>
<feature type="domain" description="Integrase catalytic" evidence="2">
    <location>
        <begin position="31"/>
        <end position="122"/>
    </location>
</feature>
<dbReference type="GO" id="GO:0003723">
    <property type="term" value="F:RNA binding"/>
    <property type="evidence" value="ECO:0007669"/>
    <property type="project" value="UniProtKB-KW"/>
</dbReference>
<dbReference type="PANTHER" id="PTHR37984:SF5">
    <property type="entry name" value="PROTEIN NYNRIN-LIKE"/>
    <property type="match status" value="1"/>
</dbReference>
<dbReference type="GO" id="GO:0015074">
    <property type="term" value="P:DNA integration"/>
    <property type="evidence" value="ECO:0007669"/>
    <property type="project" value="InterPro"/>
</dbReference>
<dbReference type="GO" id="GO:0005634">
    <property type="term" value="C:nucleus"/>
    <property type="evidence" value="ECO:0007669"/>
    <property type="project" value="UniProtKB-ARBA"/>
</dbReference>
<dbReference type="PROSITE" id="PS50994">
    <property type="entry name" value="INTEGRASE"/>
    <property type="match status" value="1"/>
</dbReference>
<dbReference type="EMBL" id="MCBS01014156">
    <property type="protein sequence ID" value="RKF84193.1"/>
    <property type="molecule type" value="Genomic_DNA"/>
</dbReference>
<sequence length="122" mass="13764">MADDLRNYILGCLVCAKYGIAKCSLLLTRVTVSEPMELLGIDFAGPFSKSTGTNEKWILVAIDYFSRYVWAEATQKNDSDKVIKFLKKSIFDRFGMPVGVYIDPGTYFGEKTRRFAEKQGVV</sequence>
<organism evidence="3 4">
    <name type="scientific">Golovinomyces cichoracearum</name>
    <dbReference type="NCBI Taxonomy" id="62708"/>
    <lineage>
        <taxon>Eukaryota</taxon>
        <taxon>Fungi</taxon>
        <taxon>Dikarya</taxon>
        <taxon>Ascomycota</taxon>
        <taxon>Pezizomycotina</taxon>
        <taxon>Leotiomycetes</taxon>
        <taxon>Erysiphales</taxon>
        <taxon>Erysiphaceae</taxon>
        <taxon>Golovinomyces</taxon>
    </lineage>
</organism>
<evidence type="ECO:0000256" key="1">
    <source>
        <dbReference type="ARBA" id="ARBA00022884"/>
    </source>
</evidence>
<dbReference type="Pfam" id="PF00665">
    <property type="entry name" value="rve"/>
    <property type="match status" value="1"/>
</dbReference>
<evidence type="ECO:0000259" key="2">
    <source>
        <dbReference type="PROSITE" id="PS50994"/>
    </source>
</evidence>
<dbReference type="Proteomes" id="UP000285326">
    <property type="component" value="Unassembled WGS sequence"/>
</dbReference>
<dbReference type="InterPro" id="IPR036397">
    <property type="entry name" value="RNaseH_sf"/>
</dbReference>